<sequence length="76" mass="8710">MLSVMFELLSRAKKFAEVIMGLLNRNDVEVELHLCTRDDEPKTAKLKLRNLKDVDACERLIDKLAAVVITPKKNEE</sequence>
<reference evidence="1" key="1">
    <citation type="submission" date="2018-07" db="EMBL/GenBank/DDBJ databases">
        <authorList>
            <person name="Ashton P.M."/>
            <person name="Dallman T."/>
            <person name="Nair S."/>
            <person name="De Pinna E."/>
            <person name="Peters T."/>
            <person name="Grant K."/>
        </authorList>
    </citation>
    <scope>NUCLEOTIDE SEQUENCE [LARGE SCALE GENOMIC DNA]</scope>
    <source>
        <strain evidence="1">440016</strain>
    </source>
</reference>
<organism evidence="1">
    <name type="scientific">Salmonella enterica I</name>
    <dbReference type="NCBI Taxonomy" id="59201"/>
    <lineage>
        <taxon>Bacteria</taxon>
        <taxon>Pseudomonadati</taxon>
        <taxon>Pseudomonadota</taxon>
        <taxon>Gammaproteobacteria</taxon>
        <taxon>Enterobacterales</taxon>
        <taxon>Enterobacteriaceae</taxon>
        <taxon>Salmonella</taxon>
    </lineage>
</organism>
<comment type="caution">
    <text evidence="1">The sequence shown here is derived from an EMBL/GenBank/DDBJ whole genome shotgun (WGS) entry which is preliminary data.</text>
</comment>
<proteinExistence type="predicted"/>
<protein>
    <submittedName>
        <fullName evidence="1">Uncharacterized protein</fullName>
    </submittedName>
</protein>
<evidence type="ECO:0000313" key="1">
    <source>
        <dbReference type="EMBL" id="EAA7255232.1"/>
    </source>
</evidence>
<dbReference type="AlphaFoldDB" id="A0A3V2NZA4"/>
<name>A0A3V2NZA4_SALET</name>
<dbReference type="Proteomes" id="UP000839682">
    <property type="component" value="Unassembled WGS sequence"/>
</dbReference>
<dbReference type="EMBL" id="AAACIV010000025">
    <property type="protein sequence ID" value="EAA7255232.1"/>
    <property type="molecule type" value="Genomic_DNA"/>
</dbReference>
<accession>A0A3V2NZA4</accession>
<gene>
    <name evidence="1" type="ORF">DSF98_21545</name>
</gene>